<dbReference type="SMART" id="SM01146">
    <property type="entry name" value="DUF1086"/>
    <property type="match status" value="1"/>
</dbReference>
<dbReference type="SMART" id="SM00490">
    <property type="entry name" value="HELICc"/>
    <property type="match status" value="1"/>
</dbReference>
<dbReference type="Proteomes" id="UP000316726">
    <property type="component" value="Chromosome 11"/>
</dbReference>
<keyword evidence="3" id="KW-0547">Nucleotide-binding</keyword>
<feature type="compositionally biased region" description="Low complexity" evidence="9">
    <location>
        <begin position="34"/>
        <end position="45"/>
    </location>
</feature>
<dbReference type="Pfam" id="PF00176">
    <property type="entry name" value="SNF2-rel_dom"/>
    <property type="match status" value="1"/>
</dbReference>
<feature type="compositionally biased region" description="Basic and acidic residues" evidence="9">
    <location>
        <begin position="896"/>
        <end position="911"/>
    </location>
</feature>
<dbReference type="STRING" id="1764295.A0A5B8MU67"/>
<feature type="compositionally biased region" description="Basic and acidic residues" evidence="9">
    <location>
        <begin position="818"/>
        <end position="828"/>
    </location>
</feature>
<dbReference type="InterPro" id="IPR000330">
    <property type="entry name" value="SNF2_N"/>
</dbReference>
<dbReference type="PROSITE" id="PS00598">
    <property type="entry name" value="CHROMO_1"/>
    <property type="match status" value="1"/>
</dbReference>
<dbReference type="InterPro" id="IPR016197">
    <property type="entry name" value="Chromo-like_dom_sf"/>
</dbReference>
<gene>
    <name evidence="13" type="ORF">A3770_11p63840</name>
</gene>
<dbReference type="GO" id="GO:0000785">
    <property type="term" value="C:chromatin"/>
    <property type="evidence" value="ECO:0007669"/>
    <property type="project" value="TreeGrafter"/>
</dbReference>
<feature type="compositionally biased region" description="Polar residues" evidence="9">
    <location>
        <begin position="99"/>
        <end position="110"/>
    </location>
</feature>
<dbReference type="PROSITE" id="PS51194">
    <property type="entry name" value="HELICASE_CTER"/>
    <property type="match status" value="1"/>
</dbReference>
<evidence type="ECO:0000256" key="8">
    <source>
        <dbReference type="ARBA" id="ARBA00023242"/>
    </source>
</evidence>
<dbReference type="EMBL" id="CP031044">
    <property type="protein sequence ID" value="QDZ23866.1"/>
    <property type="molecule type" value="Genomic_DNA"/>
</dbReference>
<dbReference type="Pfam" id="PF06461">
    <property type="entry name" value="CHDII_SANT-like"/>
    <property type="match status" value="1"/>
</dbReference>
<dbReference type="Pfam" id="PF00385">
    <property type="entry name" value="Chromo"/>
    <property type="match status" value="2"/>
</dbReference>
<dbReference type="GO" id="GO:0003682">
    <property type="term" value="F:chromatin binding"/>
    <property type="evidence" value="ECO:0007669"/>
    <property type="project" value="TreeGrafter"/>
</dbReference>
<dbReference type="CDD" id="cd18793">
    <property type="entry name" value="SF2_C_SNF"/>
    <property type="match status" value="1"/>
</dbReference>
<dbReference type="Gene3D" id="3.40.50.10810">
    <property type="entry name" value="Tandem AAA-ATPase domain"/>
    <property type="match status" value="1"/>
</dbReference>
<evidence type="ECO:0000256" key="7">
    <source>
        <dbReference type="ARBA" id="ARBA00023163"/>
    </source>
</evidence>
<evidence type="ECO:0000256" key="5">
    <source>
        <dbReference type="ARBA" id="ARBA00022840"/>
    </source>
</evidence>
<dbReference type="InterPro" id="IPR049730">
    <property type="entry name" value="SNF2/RAD54-like_C"/>
</dbReference>
<dbReference type="InterPro" id="IPR023780">
    <property type="entry name" value="Chromo_domain"/>
</dbReference>
<feature type="region of interest" description="Disordered" evidence="9">
    <location>
        <begin position="1"/>
        <end position="117"/>
    </location>
</feature>
<dbReference type="Pfam" id="PF00271">
    <property type="entry name" value="Helicase_C"/>
    <property type="match status" value="1"/>
</dbReference>
<organism evidence="13 14">
    <name type="scientific">Chloropicon primus</name>
    <dbReference type="NCBI Taxonomy" id="1764295"/>
    <lineage>
        <taxon>Eukaryota</taxon>
        <taxon>Viridiplantae</taxon>
        <taxon>Chlorophyta</taxon>
        <taxon>Chloropicophyceae</taxon>
        <taxon>Chloropicales</taxon>
        <taxon>Chloropicaceae</taxon>
        <taxon>Chloropicon</taxon>
    </lineage>
</organism>
<sequence length="1397" mass="156028">MRTRRSKRGGGGSSTTSDSSSGDSRVNPGRKTRASAARGKGASSSRGGGRRGSPSSGRGRGGYAELPTSDEEDYYTSSESESLGTTTTESSGEKETDYTDIQQILSSRQTQEGEDGGYKRELQVRWKDLSYLHTTWEPEAEVERACARKEEGYSRAQISLRSKLKSFREKNGKGKGEDPGSAFAMGFDPDFITVERVIGRKFNKNTEVEQFYVKWKGLPYGEATWEEVEFCRQKGVGFEAALKAWRERKPIYELAKGVLGTRKKDPFSLCKFGSIKKRSAFQKYEATPDFLKIGDDKNELYAYQLEGLNWLEFSWQTGQNVILGDEMGLGKTVQALSLVASLVSRGCARPHLVVAPLSTILNWQREAEQWAPHLNVVNYSGNAEDRKVIYKHEFASAHAVGKKVPLSRRVKVHLILTTYEMVLQGGSELGKLEYGSMIIDEGHRLKNRASKLFGALTRFSCEQRVILTGTPLQNNLEELFMLMHFIDPKKFSYNQVDEFLEDFSDISTEDQIEELHKLLKPHLLRRMKRDVLKQLPPKKEQIVLVEMSHEQKDVYKALLMENFQLLSSKSKTKVSGLKNLLMDLRKCCQHPSLITKNFNTLSKRRIETFTKRSGKLELLERMLEKLFKGGHRVLIYSQFVLVLDMVQEWLEIKGIEPLLLDGSVKGKERQKAVDTFNSDKDGKYSVFLLSTKAGGLGINLATADTVIIFDSDWNPHNDIQAQARAHRLGQSKEVMIYRLVTRATVEERMVEVAKRKMVLEHLVVSKGGKEQTMKQEEIDDVLKYGVSELFQKEEDCSSPEAAGKDGFKGQGKSTTAQREIDAGREGGNKGKGVYYDDAALDKLLDRRLAWEQGDDDDEQKVKESQHLQAFKVANFEIQEGNFWEDVFQDMPKEAATEEELGKGKREKRRLDQAVVDWMNEAPSPKRGRGGGSTSEDQPKGMYDQEYDPSSSEESSTEEEEESGESKAKGAVKKDAGVLPHRPLSDGAIEDFQNLKTFSKSERKRYYSTLMRFGFDEQDEYRNFLYALPAKSADEVEAYKVFFMKYLMMNEDEFEYSEAHTTFVKESIHVDGNREAIATRIADLHLIKLKVEESKNNAREGGDVKRTHVFDLVPFRPNAGLAEAGWTPEHDVSVLEGVLKHGYGSWKSIAEDETLMYVELMSKLVPDPRMRPNWIMCRVRRHAKKLRASYSRDKGLRKARAALGQAEEEDDEPVIVHEKTAGGNTNIAGAASKDDDDGGDDDNDCVIVSESVRLPPASATGGGGGGGHPIGSLLPQTPTMAFRPLNVSTVPFSLPMFSLPPYGGAGQPLMNPVQQMMSYQSNLRQLAGQTGGGALAGLSALNGNALIMDINQMIRNGNQANSGAAGGETTTATATATPPLSNAYLSPPFNAFNAQRQL</sequence>
<keyword evidence="7" id="KW-0804">Transcription</keyword>
<dbReference type="PANTHER" id="PTHR45623">
    <property type="entry name" value="CHROMODOMAIN-HELICASE-DNA-BINDING PROTEIN 3-RELATED-RELATED"/>
    <property type="match status" value="1"/>
</dbReference>
<dbReference type="InterPro" id="IPR014001">
    <property type="entry name" value="Helicase_ATP-bd"/>
</dbReference>
<dbReference type="PANTHER" id="PTHR45623:SF17">
    <property type="entry name" value="CHROMODOMAIN-HELICASE-DNA-BINDING PROTEIN 3-RELATED"/>
    <property type="match status" value="1"/>
</dbReference>
<evidence type="ECO:0000259" key="12">
    <source>
        <dbReference type="PROSITE" id="PS51194"/>
    </source>
</evidence>
<dbReference type="PROSITE" id="PS51192">
    <property type="entry name" value="HELICASE_ATP_BIND_1"/>
    <property type="match status" value="1"/>
</dbReference>
<comment type="subcellular location">
    <subcellularLocation>
        <location evidence="1">Nucleus</location>
    </subcellularLocation>
</comment>
<dbReference type="Gene3D" id="2.40.50.40">
    <property type="match status" value="2"/>
</dbReference>
<feature type="region of interest" description="Disordered" evidence="9">
    <location>
        <begin position="896"/>
        <end position="984"/>
    </location>
</feature>
<keyword evidence="6" id="KW-0805">Transcription regulation</keyword>
<evidence type="ECO:0000256" key="2">
    <source>
        <dbReference type="ARBA" id="ARBA00022737"/>
    </source>
</evidence>
<dbReference type="GO" id="GO:0042393">
    <property type="term" value="F:histone binding"/>
    <property type="evidence" value="ECO:0007669"/>
    <property type="project" value="TreeGrafter"/>
</dbReference>
<feature type="compositionally biased region" description="Acidic residues" evidence="9">
    <location>
        <begin position="1233"/>
        <end position="1242"/>
    </location>
</feature>
<keyword evidence="5" id="KW-0067">ATP-binding</keyword>
<proteinExistence type="predicted"/>
<dbReference type="PROSITE" id="PS50013">
    <property type="entry name" value="CHROMO_2"/>
    <property type="match status" value="2"/>
</dbReference>
<accession>A0A5B8MU67</accession>
<feature type="region of interest" description="Disordered" evidence="9">
    <location>
        <begin position="1360"/>
        <end position="1380"/>
    </location>
</feature>
<feature type="domain" description="Helicase C-terminal" evidence="12">
    <location>
        <begin position="618"/>
        <end position="779"/>
    </location>
</feature>
<keyword evidence="14" id="KW-1185">Reference proteome</keyword>
<keyword evidence="2" id="KW-0677">Repeat</keyword>
<evidence type="ECO:0000256" key="3">
    <source>
        <dbReference type="ARBA" id="ARBA00022741"/>
    </source>
</evidence>
<dbReference type="GO" id="GO:0016887">
    <property type="term" value="F:ATP hydrolysis activity"/>
    <property type="evidence" value="ECO:0007669"/>
    <property type="project" value="TreeGrafter"/>
</dbReference>
<dbReference type="InterPro" id="IPR027417">
    <property type="entry name" value="P-loop_NTPase"/>
</dbReference>
<dbReference type="SUPFAM" id="SSF54160">
    <property type="entry name" value="Chromo domain-like"/>
    <property type="match status" value="2"/>
</dbReference>
<dbReference type="SUPFAM" id="SSF52540">
    <property type="entry name" value="P-loop containing nucleoside triphosphate hydrolases"/>
    <property type="match status" value="2"/>
</dbReference>
<dbReference type="GO" id="GO:0140658">
    <property type="term" value="F:ATP-dependent chromatin remodeler activity"/>
    <property type="evidence" value="ECO:0007669"/>
    <property type="project" value="TreeGrafter"/>
</dbReference>
<evidence type="ECO:0000259" key="10">
    <source>
        <dbReference type="PROSITE" id="PS50013"/>
    </source>
</evidence>
<dbReference type="GO" id="GO:0005524">
    <property type="term" value="F:ATP binding"/>
    <property type="evidence" value="ECO:0007669"/>
    <property type="project" value="UniProtKB-KW"/>
</dbReference>
<feature type="compositionally biased region" description="Basic and acidic residues" evidence="9">
    <location>
        <begin position="963"/>
        <end position="975"/>
    </location>
</feature>
<feature type="domain" description="Helicase ATP-binding" evidence="11">
    <location>
        <begin position="312"/>
        <end position="489"/>
    </location>
</feature>
<evidence type="ECO:0000256" key="6">
    <source>
        <dbReference type="ARBA" id="ARBA00023015"/>
    </source>
</evidence>
<name>A0A5B8MU67_9CHLO</name>
<dbReference type="Gene3D" id="3.40.50.300">
    <property type="entry name" value="P-loop containing nucleotide triphosphate hydrolases"/>
    <property type="match status" value="1"/>
</dbReference>
<dbReference type="Gene3D" id="1.10.10.60">
    <property type="entry name" value="Homeodomain-like"/>
    <property type="match status" value="1"/>
</dbReference>
<feature type="region of interest" description="Disordered" evidence="9">
    <location>
        <begin position="1222"/>
        <end position="1242"/>
    </location>
</feature>
<feature type="compositionally biased region" description="Low complexity" evidence="9">
    <location>
        <begin position="1360"/>
        <end position="1376"/>
    </location>
</feature>
<evidence type="ECO:0000313" key="13">
    <source>
        <dbReference type="EMBL" id="QDZ23866.1"/>
    </source>
</evidence>
<dbReference type="SMART" id="SM00298">
    <property type="entry name" value="CHROMO"/>
    <property type="match status" value="2"/>
</dbReference>
<reference evidence="13 14" key="1">
    <citation type="submission" date="2018-07" db="EMBL/GenBank/DDBJ databases">
        <title>The complete nuclear genome of the prasinophyte Chloropicon primus (CCMP1205).</title>
        <authorList>
            <person name="Pombert J.-F."/>
            <person name="Otis C."/>
            <person name="Turmel M."/>
            <person name="Lemieux C."/>
        </authorList>
    </citation>
    <scope>NUCLEOTIDE SEQUENCE [LARGE SCALE GENOMIC DNA]</scope>
    <source>
        <strain evidence="13 14">CCMP1205</strain>
    </source>
</reference>
<dbReference type="OrthoDB" id="5857104at2759"/>
<feature type="domain" description="Chromo" evidence="10">
    <location>
        <begin position="99"/>
        <end position="165"/>
    </location>
</feature>
<feature type="region of interest" description="Disordered" evidence="9">
    <location>
        <begin position="794"/>
        <end position="828"/>
    </location>
</feature>
<dbReference type="InterPro" id="IPR009462">
    <property type="entry name" value="CHD_II_SANT-like"/>
</dbReference>
<evidence type="ECO:0000259" key="11">
    <source>
        <dbReference type="PROSITE" id="PS51192"/>
    </source>
</evidence>
<dbReference type="SMART" id="SM00487">
    <property type="entry name" value="DEXDc"/>
    <property type="match status" value="1"/>
</dbReference>
<dbReference type="InterPro" id="IPR038718">
    <property type="entry name" value="SNF2-like_sf"/>
</dbReference>
<keyword evidence="8" id="KW-0539">Nucleus</keyword>
<dbReference type="InterPro" id="IPR000953">
    <property type="entry name" value="Chromo/chromo_shadow_dom"/>
</dbReference>
<feature type="domain" description="Chromo" evidence="10">
    <location>
        <begin position="192"/>
        <end position="227"/>
    </location>
</feature>
<evidence type="ECO:0000256" key="1">
    <source>
        <dbReference type="ARBA" id="ARBA00004123"/>
    </source>
</evidence>
<evidence type="ECO:0000256" key="9">
    <source>
        <dbReference type="SAM" id="MobiDB-lite"/>
    </source>
</evidence>
<feature type="compositionally biased region" description="Low complexity" evidence="9">
    <location>
        <begin position="75"/>
        <end position="90"/>
    </location>
</feature>
<evidence type="ECO:0000256" key="4">
    <source>
        <dbReference type="ARBA" id="ARBA00022801"/>
    </source>
</evidence>
<dbReference type="InterPro" id="IPR023779">
    <property type="entry name" value="Chromodomain_CS"/>
</dbReference>
<dbReference type="GO" id="GO:0003677">
    <property type="term" value="F:DNA binding"/>
    <property type="evidence" value="ECO:0007669"/>
    <property type="project" value="InterPro"/>
</dbReference>
<keyword evidence="4" id="KW-0378">Hydrolase</keyword>
<protein>
    <submittedName>
        <fullName evidence="13">Chromatin remodeling factor</fullName>
    </submittedName>
</protein>
<evidence type="ECO:0000313" key="14">
    <source>
        <dbReference type="Proteomes" id="UP000316726"/>
    </source>
</evidence>
<dbReference type="GO" id="GO:0005634">
    <property type="term" value="C:nucleus"/>
    <property type="evidence" value="ECO:0007669"/>
    <property type="project" value="UniProtKB-SubCell"/>
</dbReference>
<feature type="compositionally biased region" description="Low complexity" evidence="9">
    <location>
        <begin position="14"/>
        <end position="25"/>
    </location>
</feature>
<dbReference type="InterPro" id="IPR001650">
    <property type="entry name" value="Helicase_C-like"/>
</dbReference>